<dbReference type="PROSITE" id="PS50026">
    <property type="entry name" value="EGF_3"/>
    <property type="match status" value="11"/>
</dbReference>
<feature type="domain" description="EGF-like" evidence="3">
    <location>
        <begin position="399"/>
        <end position="437"/>
    </location>
</feature>
<feature type="disulfide bond" evidence="2">
    <location>
        <begin position="32"/>
        <end position="42"/>
    </location>
</feature>
<keyword evidence="4" id="KW-1185">Reference proteome</keyword>
<feature type="domain" description="EGF-like" evidence="3">
    <location>
        <begin position="458"/>
        <end position="495"/>
    </location>
</feature>
<evidence type="ECO:0000313" key="4">
    <source>
        <dbReference type="Proteomes" id="UP000694846"/>
    </source>
</evidence>
<accession>A0A8B8F6X8</accession>
<sequence length="1147" mass="121341">MGSPPECRPECVVSSECPLDKACTNQKCLDPCPNTCGIQALCTVRNHNPICACPAGYSGDPFLQCAPIPTTPTPPVTERPPSCYPTPCGPNSQCQIQNGMPACSCLRDFIGSPPSCRPECVISAECPSQLACINQKCRDPCVGSCGLNANCHVLNHVPICTCNVGHTGDPFSLCTQIQITTERPLASDPCNPSPCGPNAICKGNGNCECLPEYTGNPYENCRPECVLNTECSRDKACMRNKCRDPCIGTCGQEANCDVVNHIPICSCPTKYSGDPFSICRPIPEDVPVSSDPCNPSPCGPYSQCRNSNNHATCSCLPNYIGSPPSCRPECTVSSECSPDKACVNLKCINPCMGACGSGARCEVINHSPICSCREGQTGDPFRSCYTIPKPIIPPQNDPPRNPCVPSPCGPNSQCLSSGNNPSCSCLTSYIGAPPNCRPECIINPDCPSNLACINNKCRDPCPGSCGSEAQCQVVNHAVSCLCPAGYTGNPFIQCVILQEDLNACEPSPCGPNAICKQQNGAGSCSCINDYYGNPYEGCRPECIHSSDCPTNKACIGNKCMDPCPGVCGIDSVCTVISHVPTCNCLPGYIGNPFTYCQPQPPTTQATVYDPCNPSPCGPNSQCKSVNEQAVCSCQKEYQGTPPNCRPECVINNDCPSNRACHKYKCTDPCPGTCGINARCEVINHNPICTCSPGLIGDPFTRCYPQPVKPLDEPVIPTNPCVPSPCGPNSECRPIGNQPSCSCRTNFIGSPPNCRPECAVNSDCPSTLSCISDKCRDPCYGSCGLNTDCRVQNHIPTCTCISGHTGDPFTQCIPIIVQSIPTTPTDPCNPSPCGSNTQCNNGICRCLTNYFGDPLIGCRPECTMNTDCPRNKACLNQKCQDPCPGTCGQGATCDVINHIPTCSCPPGTAGDAFVICRPIKIQDEPSRDPCNPSPCGSNSVCRVVEGHAVCSCHNNMIGSPPSCRPECVVSAECPLTQACLMNKCRDPCPGTCGHLANCKVVNHSPICTCPPRHSGDPFRSCYPVQEVKPLPPNDPINVCVPSPCGPNSECRDRGGAPACSCLPNYVGTPPSCRPECTINPECPSHLSCINQKCTDPCPGSCGSNAACSVINHTPMCTCNNGFNGDPFTYCQPVPGKILSCLHEFALHI</sequence>
<dbReference type="OrthoDB" id="6613134at2759"/>
<dbReference type="Proteomes" id="UP000694846">
    <property type="component" value="Unplaced"/>
</dbReference>
<reference evidence="5" key="1">
    <citation type="submission" date="2025-08" db="UniProtKB">
        <authorList>
            <consortium name="RefSeq"/>
        </authorList>
    </citation>
    <scope>IDENTIFICATION</scope>
    <source>
        <tissue evidence="5">Whole body</tissue>
    </source>
</reference>
<dbReference type="GeneID" id="112680261"/>
<gene>
    <name evidence="5" type="primary">LOC112680261</name>
</gene>
<dbReference type="InterPro" id="IPR001881">
    <property type="entry name" value="EGF-like_Ca-bd_dom"/>
</dbReference>
<feature type="domain" description="EGF-like" evidence="3">
    <location>
        <begin position="500"/>
        <end position="539"/>
    </location>
</feature>
<protein>
    <submittedName>
        <fullName evidence="5">Neurogenic locus notch homolog protein 1-like</fullName>
    </submittedName>
</protein>
<dbReference type="SUPFAM" id="SSF90148">
    <property type="entry name" value="DPY module"/>
    <property type="match status" value="11"/>
</dbReference>
<feature type="disulfide bond" evidence="2">
    <location>
        <begin position="563"/>
        <end position="573"/>
    </location>
</feature>
<dbReference type="Pfam" id="PF21164">
    <property type="entry name" value="Dumpy_DPY"/>
    <property type="match status" value="11"/>
</dbReference>
<comment type="caution">
    <text evidence="2">Lacks conserved residue(s) required for the propagation of feature annotation.</text>
</comment>
<dbReference type="PANTHER" id="PTHR22963:SF39">
    <property type="entry name" value="DUMPY"/>
    <property type="match status" value="1"/>
</dbReference>
<feature type="domain" description="EGF-like" evidence="3">
    <location>
        <begin position="607"/>
        <end position="645"/>
    </location>
</feature>
<evidence type="ECO:0000313" key="5">
    <source>
        <dbReference type="RefSeq" id="XP_025406082.1"/>
    </source>
</evidence>
<keyword evidence="1 2" id="KW-1015">Disulfide bond</keyword>
<dbReference type="SMART" id="SM00179">
    <property type="entry name" value="EGF_CA"/>
    <property type="match status" value="3"/>
</dbReference>
<feature type="domain" description="EGF-like" evidence="3">
    <location>
        <begin position="925"/>
        <end position="963"/>
    </location>
</feature>
<dbReference type="SMART" id="SM00181">
    <property type="entry name" value="EGF"/>
    <property type="match status" value="21"/>
</dbReference>
<dbReference type="PROSITE" id="PS01186">
    <property type="entry name" value="EGF_2"/>
    <property type="match status" value="4"/>
</dbReference>
<feature type="disulfide bond" evidence="2">
    <location>
        <begin position="461"/>
        <end position="471"/>
    </location>
</feature>
<dbReference type="InterPro" id="IPR000742">
    <property type="entry name" value="EGF"/>
</dbReference>
<organism evidence="4 5">
    <name type="scientific">Sipha flava</name>
    <name type="common">yellow sugarcane aphid</name>
    <dbReference type="NCBI Taxonomy" id="143950"/>
    <lineage>
        <taxon>Eukaryota</taxon>
        <taxon>Metazoa</taxon>
        <taxon>Ecdysozoa</taxon>
        <taxon>Arthropoda</taxon>
        <taxon>Hexapoda</taxon>
        <taxon>Insecta</taxon>
        <taxon>Pterygota</taxon>
        <taxon>Neoptera</taxon>
        <taxon>Paraneoptera</taxon>
        <taxon>Hemiptera</taxon>
        <taxon>Sternorrhyncha</taxon>
        <taxon>Aphidomorpha</taxon>
        <taxon>Aphidoidea</taxon>
        <taxon>Aphididae</taxon>
        <taxon>Sipha</taxon>
    </lineage>
</organism>
<proteinExistence type="predicted"/>
<evidence type="ECO:0000259" key="3">
    <source>
        <dbReference type="PROSITE" id="PS50026"/>
    </source>
</evidence>
<feature type="domain" description="EGF-like" evidence="3">
    <location>
        <begin position="289"/>
        <end position="327"/>
    </location>
</feature>
<dbReference type="RefSeq" id="XP_025406082.1">
    <property type="nucleotide sequence ID" value="XM_025550297.1"/>
</dbReference>
<feature type="domain" description="EGF-like" evidence="3">
    <location>
        <begin position="1034"/>
        <end position="1072"/>
    </location>
</feature>
<feature type="domain" description="EGF-like" evidence="3">
    <location>
        <begin position="186"/>
        <end position="222"/>
    </location>
</feature>
<evidence type="ECO:0000256" key="2">
    <source>
        <dbReference type="PROSITE-ProRule" id="PRU00076"/>
    </source>
</evidence>
<name>A0A8B8F6X8_9HEMI</name>
<feature type="domain" description="EGF-like" evidence="3">
    <location>
        <begin position="29"/>
        <end position="66"/>
    </location>
</feature>
<keyword evidence="2" id="KW-0245">EGF-like domain</keyword>
<feature type="domain" description="EGF-like" evidence="3">
    <location>
        <begin position="560"/>
        <end position="597"/>
    </location>
</feature>
<feature type="domain" description="EGF-like" evidence="3">
    <location>
        <begin position="716"/>
        <end position="754"/>
    </location>
</feature>
<dbReference type="InterPro" id="IPR048407">
    <property type="entry name" value="Dumpy_DPY"/>
</dbReference>
<dbReference type="GO" id="GO:0005509">
    <property type="term" value="F:calcium ion binding"/>
    <property type="evidence" value="ECO:0007669"/>
    <property type="project" value="InterPro"/>
</dbReference>
<dbReference type="AlphaFoldDB" id="A0A8B8F6X8"/>
<dbReference type="PANTHER" id="PTHR22963">
    <property type="entry name" value="ENDOGLIN-RELATED"/>
    <property type="match status" value="1"/>
</dbReference>
<evidence type="ECO:0000256" key="1">
    <source>
        <dbReference type="ARBA" id="ARBA00023157"/>
    </source>
</evidence>